<keyword evidence="6" id="KW-0378">Hydrolase</keyword>
<dbReference type="SMART" id="SM00642">
    <property type="entry name" value="Aamy"/>
    <property type="match status" value="1"/>
</dbReference>
<evidence type="ECO:0000256" key="2">
    <source>
        <dbReference type="ARBA" id="ARBA00022723"/>
    </source>
</evidence>
<dbReference type="PANTHER" id="PTHR10357:SF215">
    <property type="entry name" value="ALPHA-AMYLASE 1"/>
    <property type="match status" value="1"/>
</dbReference>
<dbReference type="Proteomes" id="UP001371305">
    <property type="component" value="Unassembled WGS sequence"/>
</dbReference>
<feature type="chain" id="PRO_5046120370" evidence="4">
    <location>
        <begin position="17"/>
        <end position="626"/>
    </location>
</feature>
<evidence type="ECO:0000259" key="5">
    <source>
        <dbReference type="SMART" id="SM00642"/>
    </source>
</evidence>
<accession>A0ABU9B251</accession>
<name>A0ABU9B251_9BACT</name>
<evidence type="ECO:0000256" key="4">
    <source>
        <dbReference type="SAM" id="SignalP"/>
    </source>
</evidence>
<dbReference type="GO" id="GO:0016787">
    <property type="term" value="F:hydrolase activity"/>
    <property type="evidence" value="ECO:0007669"/>
    <property type="project" value="UniProtKB-KW"/>
</dbReference>
<sequence>MRCLAVLLLTLLSANARPWTDDVLYFVLTDRFHDGDPANNTPAGSDPLLYDPLQKNIGMYQGGDLRGLEQAIESGYFTDLGVTALWITPPVKNVWRSGYDLGGWKTGYHGYWAQDFLDIDPHLTSAVSMKGEKYPDGAEGRMRHYRDFVALAHSKGLKVVQDVVLNHAGPVFFYDVNGNGAFDNQAKEEWVQPFKRDGFYPNAMWMDIAKWNLEKAQPDGPRELLGKRIATKGVLADLSSYGRKGFSSDSLGKSDGEEIECDFFSLRDLWTAPDSDHFDRLVNEFVEIYAFYLLNVGVDGLRIDTVKHVHHEFWDAFTERLRKRLGAKAKDKLLFGEVYDGDPKKLGVYTWRSDAPARKEPCLDSVLDFQTCFAAREYLRHEGGEYGSAAKLERAMKAFRGAEGDRPYYNPNPGPDGKNAREKSVTFIENHDGLNRFRVAGVTAERNDLAQALVMTLPGIPCIYYGAEVALHDTKGKVGQDTESGRLTLFPREAEAKLSELKEEPSFKVISRAAALRAELPVLRDGEFRPLWVDSPQSGEDDGVFAFCREKKDGKVIVVFNAAAEPRTPKLPAADFPAGTKLGVTPVCGTSPVSQATVGPDERVEVALGPNTAVILQRIVEPVRAK</sequence>
<evidence type="ECO:0000313" key="6">
    <source>
        <dbReference type="EMBL" id="MEK7953416.1"/>
    </source>
</evidence>
<keyword evidence="2" id="KW-0479">Metal-binding</keyword>
<dbReference type="Pfam" id="PF00128">
    <property type="entry name" value="Alpha-amylase"/>
    <property type="match status" value="2"/>
</dbReference>
<dbReference type="InterPro" id="IPR006047">
    <property type="entry name" value="GH13_cat_dom"/>
</dbReference>
<dbReference type="EMBL" id="JBBUKT010000011">
    <property type="protein sequence ID" value="MEK7953416.1"/>
    <property type="molecule type" value="Genomic_DNA"/>
</dbReference>
<protein>
    <submittedName>
        <fullName evidence="6">Alpha-amylase family glycosyl hydrolase</fullName>
    </submittedName>
</protein>
<evidence type="ECO:0000256" key="1">
    <source>
        <dbReference type="ARBA" id="ARBA00001913"/>
    </source>
</evidence>
<comment type="cofactor">
    <cofactor evidence="1">
        <name>Ca(2+)</name>
        <dbReference type="ChEBI" id="CHEBI:29108"/>
    </cofactor>
</comment>
<dbReference type="SUPFAM" id="SSF51011">
    <property type="entry name" value="Glycosyl hydrolase domain"/>
    <property type="match status" value="1"/>
</dbReference>
<evidence type="ECO:0000313" key="7">
    <source>
        <dbReference type="Proteomes" id="UP001371305"/>
    </source>
</evidence>
<reference evidence="6 7" key="1">
    <citation type="submission" date="2024-04" db="EMBL/GenBank/DDBJ databases">
        <title>Luteolibacter sp. isolated from soil.</title>
        <authorList>
            <person name="An J."/>
        </authorList>
    </citation>
    <scope>NUCLEOTIDE SEQUENCE [LARGE SCALE GENOMIC DNA]</scope>
    <source>
        <strain evidence="6 7">Y139</strain>
    </source>
</reference>
<keyword evidence="3 4" id="KW-0732">Signal</keyword>
<feature type="domain" description="Glycosyl hydrolase family 13 catalytic" evidence="5">
    <location>
        <begin position="26"/>
        <end position="517"/>
    </location>
</feature>
<dbReference type="Gene3D" id="2.60.40.1180">
    <property type="entry name" value="Golgi alpha-mannosidase II"/>
    <property type="match status" value="1"/>
</dbReference>
<comment type="caution">
    <text evidence="6">The sequence shown here is derived from an EMBL/GenBank/DDBJ whole genome shotgun (WGS) entry which is preliminary data.</text>
</comment>
<dbReference type="InterPro" id="IPR017853">
    <property type="entry name" value="GH"/>
</dbReference>
<gene>
    <name evidence="6" type="ORF">WKV53_23075</name>
</gene>
<dbReference type="RefSeq" id="WP_341407181.1">
    <property type="nucleotide sequence ID" value="NZ_JBBUKT010000011.1"/>
</dbReference>
<organism evidence="6 7">
    <name type="scientific">Luteolibacter soli</name>
    <dbReference type="NCBI Taxonomy" id="3135280"/>
    <lineage>
        <taxon>Bacteria</taxon>
        <taxon>Pseudomonadati</taxon>
        <taxon>Verrucomicrobiota</taxon>
        <taxon>Verrucomicrobiia</taxon>
        <taxon>Verrucomicrobiales</taxon>
        <taxon>Verrucomicrobiaceae</taxon>
        <taxon>Luteolibacter</taxon>
    </lineage>
</organism>
<evidence type="ECO:0000256" key="3">
    <source>
        <dbReference type="ARBA" id="ARBA00022729"/>
    </source>
</evidence>
<dbReference type="SUPFAM" id="SSF51445">
    <property type="entry name" value="(Trans)glycosidases"/>
    <property type="match status" value="1"/>
</dbReference>
<dbReference type="InterPro" id="IPR013780">
    <property type="entry name" value="Glyco_hydro_b"/>
</dbReference>
<dbReference type="Gene3D" id="3.20.20.80">
    <property type="entry name" value="Glycosidases"/>
    <property type="match status" value="2"/>
</dbReference>
<proteinExistence type="predicted"/>
<keyword evidence="7" id="KW-1185">Reference proteome</keyword>
<feature type="signal peptide" evidence="4">
    <location>
        <begin position="1"/>
        <end position="16"/>
    </location>
</feature>
<dbReference type="PANTHER" id="PTHR10357">
    <property type="entry name" value="ALPHA-AMYLASE FAMILY MEMBER"/>
    <property type="match status" value="1"/>
</dbReference>